<evidence type="ECO:0000256" key="4">
    <source>
        <dbReference type="ARBA" id="ARBA00022525"/>
    </source>
</evidence>
<evidence type="ECO:0000256" key="2">
    <source>
        <dbReference type="ARBA" id="ARBA00004613"/>
    </source>
</evidence>
<dbReference type="PROSITE" id="PS50035">
    <property type="entry name" value="PLD"/>
    <property type="match status" value="2"/>
</dbReference>
<dbReference type="InterPro" id="IPR025202">
    <property type="entry name" value="PLD-like_dom"/>
</dbReference>
<evidence type="ECO:0000256" key="5">
    <source>
        <dbReference type="ARBA" id="ARBA00029594"/>
    </source>
</evidence>
<dbReference type="InterPro" id="IPR001736">
    <property type="entry name" value="PLipase_D/transphosphatidylase"/>
</dbReference>
<evidence type="ECO:0000256" key="3">
    <source>
        <dbReference type="ARBA" id="ARBA00018392"/>
    </source>
</evidence>
<dbReference type="SUPFAM" id="SSF56024">
    <property type="entry name" value="Phospholipase D/nuclease"/>
    <property type="match status" value="2"/>
</dbReference>
<dbReference type="EMBL" id="JAMGBD010000001">
    <property type="protein sequence ID" value="MCL6683683.1"/>
    <property type="molecule type" value="Genomic_DNA"/>
</dbReference>
<comment type="caution">
    <text evidence="7">The sequence shown here is derived from an EMBL/GenBank/DDBJ whole genome shotgun (WGS) entry which is preliminary data.</text>
</comment>
<dbReference type="PANTHER" id="PTHR21248:SF12">
    <property type="entry name" value="CARDIOLIPIN SYNTHASE C"/>
    <property type="match status" value="1"/>
</dbReference>
<dbReference type="CDD" id="cd09110">
    <property type="entry name" value="PLDc_CLS_1"/>
    <property type="match status" value="1"/>
</dbReference>
<keyword evidence="8" id="KW-1185">Reference proteome</keyword>
<evidence type="ECO:0000313" key="8">
    <source>
        <dbReference type="Proteomes" id="UP001165363"/>
    </source>
</evidence>
<organism evidence="7 8">
    <name type="scientific">Sphingomonas alba</name>
    <dbReference type="NCBI Taxonomy" id="2908208"/>
    <lineage>
        <taxon>Bacteria</taxon>
        <taxon>Pseudomonadati</taxon>
        <taxon>Pseudomonadota</taxon>
        <taxon>Alphaproteobacteria</taxon>
        <taxon>Sphingomonadales</taxon>
        <taxon>Sphingomonadaceae</taxon>
        <taxon>Sphingomonas</taxon>
    </lineage>
</organism>
<feature type="domain" description="PLD phosphodiesterase" evidence="6">
    <location>
        <begin position="100"/>
        <end position="131"/>
    </location>
</feature>
<dbReference type="PANTHER" id="PTHR21248">
    <property type="entry name" value="CARDIOLIPIN SYNTHASE"/>
    <property type="match status" value="1"/>
</dbReference>
<dbReference type="SMART" id="SM00155">
    <property type="entry name" value="PLDc"/>
    <property type="match status" value="2"/>
</dbReference>
<feature type="domain" description="PLD phosphodiesterase" evidence="6">
    <location>
        <begin position="279"/>
        <end position="305"/>
    </location>
</feature>
<dbReference type="Gene3D" id="3.30.870.10">
    <property type="entry name" value="Endonuclease Chain A"/>
    <property type="match status" value="2"/>
</dbReference>
<reference evidence="7" key="1">
    <citation type="submission" date="2022-05" db="EMBL/GenBank/DDBJ databases">
        <authorList>
            <person name="Jo J.-H."/>
            <person name="Im W.-T."/>
        </authorList>
    </citation>
    <scope>NUCLEOTIDE SEQUENCE</scope>
    <source>
        <strain evidence="7">SE158</strain>
    </source>
</reference>
<dbReference type="Pfam" id="PF13091">
    <property type="entry name" value="PLDc_2"/>
    <property type="match status" value="2"/>
</dbReference>
<proteinExistence type="predicted"/>
<evidence type="ECO:0000313" key="7">
    <source>
        <dbReference type="EMBL" id="MCL6683683.1"/>
    </source>
</evidence>
<comment type="function">
    <text evidence="1">Could be a virulence factor.</text>
</comment>
<evidence type="ECO:0000256" key="1">
    <source>
        <dbReference type="ARBA" id="ARBA00003145"/>
    </source>
</evidence>
<keyword evidence="4" id="KW-0964">Secreted</keyword>
<name>A0ABT0RM90_9SPHN</name>
<sequence length="379" mass="43406">MTVDDNRLLVLPDGPDRLEAVLDLIGNAKTSLRLLYYMFAGDFSGKRVRDALMSARQRGVAVSVLIDDFGSSMNPDSFFTELREAGATVCRFHPSYGRRYLLRNHQKMLLVDGETEDCRVMVGGFNIEDDYFQRSDEGGWRDIGLLVFGFAAGRLTPYYDALMGWALKKHARIRELRHIITRYSETSGKLQWQFGGPMRRVSPWAVSTTRDLSQGCDVEVIAAYFAPPWGMLKRIARAGAKGRARIITAAKSDNTATIFAARFTYNQLLKRGVEIFEYQRTKLHTKLLVFDDEVHIGSSNFDFRSLYLNMEMMLRVDDSEFASLMRLYFEGELDDSLAITREAWRKRSTIFNRIKWGLSFFLVTAVDYTVTRRLNFGAE</sequence>
<comment type="subcellular location">
    <subcellularLocation>
        <location evidence="2">Secreted</location>
    </subcellularLocation>
</comment>
<dbReference type="Proteomes" id="UP001165363">
    <property type="component" value="Unassembled WGS sequence"/>
</dbReference>
<evidence type="ECO:0000259" key="6">
    <source>
        <dbReference type="PROSITE" id="PS50035"/>
    </source>
</evidence>
<protein>
    <recommendedName>
        <fullName evidence="3">Phospholipase D</fullName>
    </recommendedName>
    <alternativeName>
        <fullName evidence="5">Choline phosphatase</fullName>
    </alternativeName>
</protein>
<accession>A0ABT0RM90</accession>
<gene>
    <name evidence="7" type="ORF">LZ536_07195</name>
</gene>
<dbReference type="RefSeq" id="WP_249847729.1">
    <property type="nucleotide sequence ID" value="NZ_JAMGBD010000001.1"/>
</dbReference>